<dbReference type="InterPro" id="IPR036513">
    <property type="entry name" value="STAS_dom_sf"/>
</dbReference>
<feature type="domain" description="STAS" evidence="6">
    <location>
        <begin position="437"/>
        <end position="523"/>
    </location>
</feature>
<evidence type="ECO:0000256" key="2">
    <source>
        <dbReference type="ARBA" id="ARBA00022692"/>
    </source>
</evidence>
<keyword evidence="8" id="KW-1185">Reference proteome</keyword>
<keyword evidence="4 5" id="KW-0472">Membrane</keyword>
<proteinExistence type="predicted"/>
<name>A0ABW5CU51_9BACT</name>
<dbReference type="EMBL" id="JBHUIM010000001">
    <property type="protein sequence ID" value="MFD2245544.1"/>
    <property type="molecule type" value="Genomic_DNA"/>
</dbReference>
<dbReference type="InterPro" id="IPR011547">
    <property type="entry name" value="SLC26A/SulP_dom"/>
</dbReference>
<sequence>MKSNTGTINYMSRLSKDFPAGLVVFLVALPLCLGISLASGAPLFAGIVTGIVGGLVVSWLSGSQLSVSGPAAGLTVIVLNGIETLQTYEAFLLAVVLAGVLQLVLGFLKAGVIGLYFPSSVIRGMLAAIGLILILKQIPHFMGADDDFFGDMNFLQPDGRTTFSELGHAFSAINLGALLVGIISLTILLAWDTAFLKRFKFFKLVPGALIVVLVSVGLNFLFINSFPELAIASSHLVSLPVIGSVQELGNELRLPDFSAFANPSLYVVAFTIAIIASLETLLSVEAVDKLDPHKRRTPTNRELKAQGMGNIIAGMLGGLPMTAVIVRSSANIAAGGETKVSAFIHGVFLLLSVLFLAGFLNQVPLSALAAVLLMVGFKLTKPSLYKGQLKLGAEQFIPFIVTIIAILFTDLLMGILIGLAVGVFFILKANYKSPYFYHKEEQKDKEIIRIQLSEHVSFLNKASIVLTLDHLPQNSHVIIDGDKTEFIDYDVLEAIQEFKKTAHERNIKVEIRNIADVQVLDMH</sequence>
<feature type="transmembrane region" description="Helical" evidence="5">
    <location>
        <begin position="115"/>
        <end position="135"/>
    </location>
</feature>
<comment type="caution">
    <text evidence="7">The sequence shown here is derived from an EMBL/GenBank/DDBJ whole genome shotgun (WGS) entry which is preliminary data.</text>
</comment>
<feature type="transmembrane region" description="Helical" evidence="5">
    <location>
        <begin position="201"/>
        <end position="223"/>
    </location>
</feature>
<evidence type="ECO:0000256" key="5">
    <source>
        <dbReference type="SAM" id="Phobius"/>
    </source>
</evidence>
<feature type="transmembrane region" description="Helical" evidence="5">
    <location>
        <begin position="308"/>
        <end position="330"/>
    </location>
</feature>
<evidence type="ECO:0000259" key="6">
    <source>
        <dbReference type="PROSITE" id="PS50801"/>
    </source>
</evidence>
<dbReference type="RefSeq" id="WP_250428963.1">
    <property type="nucleotide sequence ID" value="NZ_JALPRR010000002.1"/>
</dbReference>
<evidence type="ECO:0000256" key="1">
    <source>
        <dbReference type="ARBA" id="ARBA00004141"/>
    </source>
</evidence>
<protein>
    <submittedName>
        <fullName evidence="7">SulP family inorganic anion transporter</fullName>
    </submittedName>
</protein>
<evidence type="ECO:0000256" key="4">
    <source>
        <dbReference type="ARBA" id="ARBA00023136"/>
    </source>
</evidence>
<accession>A0ABW5CU51</accession>
<keyword evidence="3 5" id="KW-1133">Transmembrane helix</keyword>
<feature type="transmembrane region" description="Helical" evidence="5">
    <location>
        <begin position="20"/>
        <end position="37"/>
    </location>
</feature>
<dbReference type="InterPro" id="IPR002645">
    <property type="entry name" value="STAS_dom"/>
</dbReference>
<reference evidence="8" key="1">
    <citation type="journal article" date="2019" name="Int. J. Syst. Evol. Microbiol.">
        <title>The Global Catalogue of Microorganisms (GCM) 10K type strain sequencing project: providing services to taxonomists for standard genome sequencing and annotation.</title>
        <authorList>
            <consortium name="The Broad Institute Genomics Platform"/>
            <consortium name="The Broad Institute Genome Sequencing Center for Infectious Disease"/>
            <person name="Wu L."/>
            <person name="Ma J."/>
        </authorList>
    </citation>
    <scope>NUCLEOTIDE SEQUENCE [LARGE SCALE GENOMIC DNA]</scope>
    <source>
        <strain evidence="8">CGMCC 4.1782</strain>
    </source>
</reference>
<evidence type="ECO:0000256" key="3">
    <source>
        <dbReference type="ARBA" id="ARBA00022989"/>
    </source>
</evidence>
<feature type="transmembrane region" description="Helical" evidence="5">
    <location>
        <begin position="65"/>
        <end position="82"/>
    </location>
</feature>
<evidence type="ECO:0000313" key="7">
    <source>
        <dbReference type="EMBL" id="MFD2245544.1"/>
    </source>
</evidence>
<feature type="transmembrane region" description="Helical" evidence="5">
    <location>
        <begin position="342"/>
        <end position="375"/>
    </location>
</feature>
<dbReference type="Pfam" id="PF00916">
    <property type="entry name" value="Sulfate_transp"/>
    <property type="match status" value="1"/>
</dbReference>
<organism evidence="7 8">
    <name type="scientific">Pontibacter ruber</name>
    <dbReference type="NCBI Taxonomy" id="1343895"/>
    <lineage>
        <taxon>Bacteria</taxon>
        <taxon>Pseudomonadati</taxon>
        <taxon>Bacteroidota</taxon>
        <taxon>Cytophagia</taxon>
        <taxon>Cytophagales</taxon>
        <taxon>Hymenobacteraceae</taxon>
        <taxon>Pontibacter</taxon>
    </lineage>
</organism>
<dbReference type="InterPro" id="IPR001902">
    <property type="entry name" value="SLC26A/SulP_fam"/>
</dbReference>
<keyword evidence="2 5" id="KW-0812">Transmembrane</keyword>
<feature type="transmembrane region" description="Helical" evidence="5">
    <location>
        <begin position="88"/>
        <end position="108"/>
    </location>
</feature>
<feature type="transmembrane region" description="Helical" evidence="5">
    <location>
        <begin position="43"/>
        <end position="60"/>
    </location>
</feature>
<feature type="transmembrane region" description="Helical" evidence="5">
    <location>
        <begin position="265"/>
        <end position="287"/>
    </location>
</feature>
<gene>
    <name evidence="7" type="ORF">ACFSKP_04705</name>
</gene>
<dbReference type="PROSITE" id="PS50801">
    <property type="entry name" value="STAS"/>
    <property type="match status" value="1"/>
</dbReference>
<dbReference type="SUPFAM" id="SSF52091">
    <property type="entry name" value="SpoIIaa-like"/>
    <property type="match status" value="1"/>
</dbReference>
<comment type="subcellular location">
    <subcellularLocation>
        <location evidence="1">Membrane</location>
        <topology evidence="1">Multi-pass membrane protein</topology>
    </subcellularLocation>
</comment>
<feature type="transmembrane region" description="Helical" evidence="5">
    <location>
        <begin position="169"/>
        <end position="189"/>
    </location>
</feature>
<evidence type="ECO:0000313" key="8">
    <source>
        <dbReference type="Proteomes" id="UP001597374"/>
    </source>
</evidence>
<dbReference type="PANTHER" id="PTHR11814">
    <property type="entry name" value="SULFATE TRANSPORTER"/>
    <property type="match status" value="1"/>
</dbReference>
<dbReference type="Proteomes" id="UP001597374">
    <property type="component" value="Unassembled WGS sequence"/>
</dbReference>
<feature type="transmembrane region" description="Helical" evidence="5">
    <location>
        <begin position="396"/>
        <end position="427"/>
    </location>
</feature>